<gene>
    <name evidence="4" type="ORF">C1SCF055_LOCUS31532</name>
</gene>
<dbReference type="PROSITE" id="PS00028">
    <property type="entry name" value="ZINC_FINGER_C2H2_1"/>
    <property type="match status" value="1"/>
</dbReference>
<evidence type="ECO:0000313" key="7">
    <source>
        <dbReference type="Proteomes" id="UP001152797"/>
    </source>
</evidence>
<organism evidence="4">
    <name type="scientific">Cladocopium goreaui</name>
    <dbReference type="NCBI Taxonomy" id="2562237"/>
    <lineage>
        <taxon>Eukaryota</taxon>
        <taxon>Sar</taxon>
        <taxon>Alveolata</taxon>
        <taxon>Dinophyceae</taxon>
        <taxon>Suessiales</taxon>
        <taxon>Symbiodiniaceae</taxon>
        <taxon>Cladocopium</taxon>
    </lineage>
</organism>
<dbReference type="GO" id="GO:0008270">
    <property type="term" value="F:zinc ion binding"/>
    <property type="evidence" value="ECO:0007669"/>
    <property type="project" value="UniProtKB-KW"/>
</dbReference>
<protein>
    <submittedName>
        <fullName evidence="6">RNase H type-1 domain-containing protein</fullName>
    </submittedName>
</protein>
<evidence type="ECO:0000313" key="5">
    <source>
        <dbReference type="EMBL" id="CAL1159217.1"/>
    </source>
</evidence>
<proteinExistence type="predicted"/>
<evidence type="ECO:0000256" key="2">
    <source>
        <dbReference type="SAM" id="MobiDB-lite"/>
    </source>
</evidence>
<reference evidence="5" key="2">
    <citation type="submission" date="2024-04" db="EMBL/GenBank/DDBJ databases">
        <authorList>
            <person name="Chen Y."/>
            <person name="Shah S."/>
            <person name="Dougan E. K."/>
            <person name="Thang M."/>
            <person name="Chan C."/>
        </authorList>
    </citation>
    <scope>NUCLEOTIDE SEQUENCE [LARGE SCALE GENOMIC DNA]</scope>
</reference>
<keyword evidence="7" id="KW-1185">Reference proteome</keyword>
<evidence type="ECO:0000313" key="6">
    <source>
        <dbReference type="EMBL" id="CAL4793154.1"/>
    </source>
</evidence>
<reference evidence="4" key="1">
    <citation type="submission" date="2022-10" db="EMBL/GenBank/DDBJ databases">
        <authorList>
            <person name="Chen Y."/>
            <person name="Dougan E. K."/>
            <person name="Chan C."/>
            <person name="Rhodes N."/>
            <person name="Thang M."/>
        </authorList>
    </citation>
    <scope>NUCLEOTIDE SEQUENCE</scope>
</reference>
<keyword evidence="1" id="KW-0863">Zinc-finger</keyword>
<accession>A0A9P1D9W3</accession>
<dbReference type="EMBL" id="CAMXCT030003705">
    <property type="protein sequence ID" value="CAL4793154.1"/>
    <property type="molecule type" value="Genomic_DNA"/>
</dbReference>
<dbReference type="PANTHER" id="PTHR47027:SF20">
    <property type="entry name" value="REVERSE TRANSCRIPTASE-LIKE PROTEIN WITH RNA-DIRECTED DNA POLYMERASE DOMAIN"/>
    <property type="match status" value="1"/>
</dbReference>
<evidence type="ECO:0000313" key="4">
    <source>
        <dbReference type="EMBL" id="CAI4005842.1"/>
    </source>
</evidence>
<dbReference type="PANTHER" id="PTHR47027">
    <property type="entry name" value="REVERSE TRANSCRIPTASE DOMAIN-CONTAINING PROTEIN"/>
    <property type="match status" value="1"/>
</dbReference>
<dbReference type="SMART" id="SM00355">
    <property type="entry name" value="ZnF_C2H2"/>
    <property type="match status" value="1"/>
</dbReference>
<dbReference type="Proteomes" id="UP001152797">
    <property type="component" value="Unassembled WGS sequence"/>
</dbReference>
<evidence type="ECO:0000259" key="3">
    <source>
        <dbReference type="PROSITE" id="PS50157"/>
    </source>
</evidence>
<dbReference type="OrthoDB" id="10014409at2759"/>
<keyword evidence="1" id="KW-0862">Zinc</keyword>
<evidence type="ECO:0000256" key="1">
    <source>
        <dbReference type="PROSITE-ProRule" id="PRU00042"/>
    </source>
</evidence>
<dbReference type="SUPFAM" id="SSF56219">
    <property type="entry name" value="DNase I-like"/>
    <property type="match status" value="1"/>
</dbReference>
<dbReference type="InterPro" id="IPR036691">
    <property type="entry name" value="Endo/exonu/phosph_ase_sf"/>
</dbReference>
<feature type="region of interest" description="Disordered" evidence="2">
    <location>
        <begin position="261"/>
        <end position="304"/>
    </location>
</feature>
<sequence length="3037" mass="338106">MAVLIPESSQLRRIRTSPMLARAQLKAKPILCPQADGSDGSSGFSPGTHMAGQSASLMSRASQPLQVPPFALDIIRSLPVEFQANPVRIVQGVLVRSWLLHHVTFPRSLNPRQAVLRGPPHLWRAQLLQAWFGDNVPQEEISIDLVVPSPPRNWHETHLLFDVILAQGVASGRKSCLVTISPTFQHPAIHMYSTAVSFAQVISGQDVVTDSDIQDLCNLHDCLIFQDQVFLPIDFTRNFPVQPGAGFVVYVNTRQDTAATAIEQPTEVLDPAPEPDQPDAEMTDQVQQGSAASTQHSPAVTASRGLDVTPRRRITLYRLNRVPVVAWVRLSRFSMLLQDILEIMAIPPDELVAVHRIHAKPVGEPKHETSFIVQHQGDVQPGSADQLILLDVAFHQHGSATYPIAPVHFDRRVLRIPSVATRLGLLELARVAQYCEFRHHACIVMIDHVIWQSQHAGVRFLPHGTYGRIHVPPPQVAGAETCRAVSLVETIGDPQPPTFEQVYPLLPTHTSSNMRAEDYDEPPPQDCLGDAICNASGSVHQHRIDDAHHAQPPSFEASTPAQAAPVFPNAPHWHDFELSLRILFEDHSHVELPEEGPVLHVITWFVHHDRSPSCLVGRFIRLSNRPWEWLQQLCMPWLPMLQPFTDLDFHIVRPTPVSHIPGQQAVHVILEQGIQIARRIALFSVLFHGIHGDLTHRRAQSVPTHLSREVIERILNIGELCRQRRCTAWAGRMQFHRSRLEQISQGLGISFTVTPFRNRFAQVDDDGFPIPDTASSSHIPARMSFRPEDASLYPNACWAANDVGPCIEHAPSRLVPELRVIWERYLVTATARPFRFYVETWYCDHDRFPRTDRGREVQLPPDQDSWRDALLTKWQDLIDPSAEVFIYVVNPQPFGGPTDILAHVILAQHQHRGFISSLITTLAPGDDPYDPPRVALKLPAVVDKGLLLQESGLLHFCPPFIPLNTCAAFYGDQPVLQDVLRDAQSGDGFLCTVDPAATVAIGTASYDRHPSHVQWLFQHLATLITAVVTAIDRAVEAQAGWVQSNACLANEISAVQLECIELQREQEACAGTTFAAGDDPVCRRIKTSEVPFSQSTSVKAHNCLRLSDHAGCSRVLLSPEFEAWLGKSVRAAVGPLRVTVWFSDHLRPHDCLGSALAMLDVSDGSWLEVLTQPWLSCIDRGSNLKVLLVQPRGLPLGDASDAHVMLLQNPIPDLASVLFVLQDVAVAPPRIKLSVAVVAEPITPATLAFALHQHRGLGVSALAGDCTFTWGAGPVPPVGPPGVHHAECFGITLSHSVDSWVGLTDTQFAHLLKASFLAPEPVPEPRTGKPVRLSLQAVVLVASDRPSARQFDDALPTISMFEHPDWRARIFDQPLPQLLPLPEGFTIPPATYWALVDDTPLDPDRPSWVNRDSEVLQPSVDPCKCELKVISLNVLALDSLTQQVHIGRQRGQRTARLDLLWHQEQAHIIGLQEARTLPGKHVTDHFLIFASGFEDSSAPRFGCEIWLHRTRPFVVLPDGSHVCAQDFKFAVVHADPRRLLLRADHPSCSFTVSVLHVPCLGKTKGNGHRPIDDIENWWQETSRIFDGCAPTTYHWVCVDANAPLASQATPCFDLAHAEPTNPQGTLFEDFLLRHSLAVPATFSHLHSRDSWTWTHSSGARCRRDYVLVPVSLLPCVQDSFTVASYDGSFCHEDHIPTGVHFAAYLPSATSKRRLLWDEMAFLDPSTIAQFQDALRTLPLPTWDVKVTDHCHIFEDQVVQLGQQFFGKKTSKRARPPLTAATVQLIAFKRHLLDVGRAWNLMTDSEFKQELKQVEKVVRTAVHSDLANFYDQLLVRLQHADQAADAKQLYRILDRLGRKKAKQGGPRPLPMLKGPNSANLQSFQQQQQVWLKQFAEVEAGVPLTWTALYDLCRPGISRVDFELDPQAFVSPWQLMQAIRKLRRGKACGPNGMPPDLLKAGGSTFAMQLSCLTNKVIAHVHEPTSWRGGKLIPLYKGKGSPHEPTSFRSIFISDFTAKVYHACLRKPLEQNWSAGLHSMQFGGRAGCGVDLPHHFLQMHQCWARHLKKPAAIVFFDMKAAFYSVLRQALTSCEDTSNAFQFAMHQLGLSDAEVGDILQAVAHENAVEGVTQHVERLVHDTMSGTYFTVEGIDSPVATHKGTRPGDPIGDLLFNLTMSQILAEMKDLVIQSDVAEWFGDPSQCSDFSKPDDLPAKGFADVSFVDDCAVAIHAEDLSQLQTIAQQVVSAMHVAARRRGLHLNFDAGKTEMLWHVQGRGSKQLKQHLMATHQTITWTAHGVDFALRVVQTYKHLGTWLQSGGCLLKEVQTRAHGARSSWGSLTRQFFAKKYVSTPTKVKVFRALAVSRHMFNVHTWSTIKPADLDKWANSIRQPLCSLAKTATKGFPPRLFDVATLGGLIGLETPQDRLHAARLRYFSRLIRQCPASLWSLICHTRHLPGTWGALLADSFTWFCTFYGPGWKLAPDAPLDQWVLAVQTDFAWKGRIKSALRKSCRYRQAKAEHAVWQKAFDRSFHADTGLPVHTLETDDPRWQCDQCDKWFASKKALATHSQRVHGYRRLVRFFASGDTCPACCKLHHCRMRLCQHLTHSTACMEILQACFLPMADAEVEALDRLDDSVTAELKKQGWWRTKALLPACRAFGPMLPPANSDAARDLYARCVARSQPAGQAFTQLQGRMVASDPVAPAPPSPCQQNAIGFVFQSEQGTLDGAGLFLRDGLPALTMRMNLRTLVFVHFFSGFRRRHDLHDILSHQILPDGLQIFALSVDMCLQKAAGDLASDASLAFWRNQVLCGRIFGAGGGPPCETFTSARLSEDGPRAVRSAADLTGLPYLSAREWRQVLIGTRLVQFILDILFLLACTGGCGFCEHPQFPVWCASKAPCSIWSFEATKKMRQLQCVSIVSFDQCVLHAPIKKPTTLLLVRLWDFRATVLAAGRAGRCAHGRNAHEKLIGRDSRGQFRTARGKVYPPHMNWALGHAIRCYVERTFPSAESHSVTDMLPEIFQRYAEEDFVACDQVQPDFHG</sequence>
<keyword evidence="1" id="KW-0479">Metal-binding</keyword>
<feature type="compositionally biased region" description="Polar residues" evidence="2">
    <location>
        <begin position="284"/>
        <end position="300"/>
    </location>
</feature>
<dbReference type="InterPro" id="IPR013087">
    <property type="entry name" value="Znf_C2H2_type"/>
</dbReference>
<feature type="domain" description="C2H2-type" evidence="3">
    <location>
        <begin position="2547"/>
        <end position="2575"/>
    </location>
</feature>
<dbReference type="Gene3D" id="3.60.10.10">
    <property type="entry name" value="Endonuclease/exonuclease/phosphatase"/>
    <property type="match status" value="1"/>
</dbReference>
<name>A0A9P1D9W3_9DINO</name>
<dbReference type="EMBL" id="CAMXCT010003705">
    <property type="protein sequence ID" value="CAI4005842.1"/>
    <property type="molecule type" value="Genomic_DNA"/>
</dbReference>
<dbReference type="PROSITE" id="PS50157">
    <property type="entry name" value="ZINC_FINGER_C2H2_2"/>
    <property type="match status" value="1"/>
</dbReference>
<comment type="caution">
    <text evidence="4">The sequence shown here is derived from an EMBL/GenBank/DDBJ whole genome shotgun (WGS) entry which is preliminary data.</text>
</comment>
<dbReference type="EMBL" id="CAMXCT020003705">
    <property type="protein sequence ID" value="CAL1159217.1"/>
    <property type="molecule type" value="Genomic_DNA"/>
</dbReference>